<dbReference type="Pfam" id="PF23189">
    <property type="entry name" value="UPF0261_C"/>
    <property type="match status" value="1"/>
</dbReference>
<comment type="caution">
    <text evidence="3">The sequence shown here is derived from an EMBL/GenBank/DDBJ whole genome shotgun (WGS) entry which is preliminary data.</text>
</comment>
<dbReference type="OrthoDB" id="9776369at2"/>
<dbReference type="EMBL" id="RXOE01000010">
    <property type="protein sequence ID" value="RTQ31151.1"/>
    <property type="molecule type" value="Genomic_DNA"/>
</dbReference>
<reference evidence="3 4" key="1">
    <citation type="submission" date="2018-12" db="EMBL/GenBank/DDBJ databases">
        <title>The genome of Variovorax gossypii DSM 100435.</title>
        <authorList>
            <person name="Gao J."/>
            <person name="Sun J."/>
        </authorList>
    </citation>
    <scope>NUCLEOTIDE SEQUENCE [LARGE SCALE GENOMIC DNA]</scope>
    <source>
        <strain evidence="3 4">DSM 100435</strain>
    </source>
</reference>
<dbReference type="InterPro" id="IPR051353">
    <property type="entry name" value="Tobamovirus_resist_UPF0261"/>
</dbReference>
<organism evidence="3 4">
    <name type="scientific">Variovorax gossypii</name>
    <dbReference type="NCBI Taxonomy" id="1679495"/>
    <lineage>
        <taxon>Bacteria</taxon>
        <taxon>Pseudomonadati</taxon>
        <taxon>Pseudomonadota</taxon>
        <taxon>Betaproteobacteria</taxon>
        <taxon>Burkholderiales</taxon>
        <taxon>Comamonadaceae</taxon>
        <taxon>Variovorax</taxon>
    </lineage>
</organism>
<proteinExistence type="predicted"/>
<evidence type="ECO:0000313" key="4">
    <source>
        <dbReference type="Proteomes" id="UP000267418"/>
    </source>
</evidence>
<dbReference type="Gene3D" id="3.40.50.12030">
    <property type="entry name" value="Uncharacterised protein family UPF0261, NC domain"/>
    <property type="match status" value="1"/>
</dbReference>
<keyword evidence="4" id="KW-1185">Reference proteome</keyword>
<sequence length="416" mass="43063">MTSTVPTILLIGTADTKSAELLFMRECIEAGGGRAVVMDVGVLDGAPFVPEITHVEVAAAAGKTVAEVAASGDENTAMTLMAHGAAKLAARWQAEGRIDGMLALGGTMGTDLALDVAQALPLGVPKVLVSTIAYSHLLPPERIPPDLIMVLWAGGLYGLNSLCRSALSQAAGAVLGACRQVRAPAFGRPLVGMTSLGSSALTYMKTLKPALESRGYEVAVFHTTGMGGRAFEALAAEGRFCAVMDFSLQELANQLGGSCVNAGPDRLLGAGRAGTPQIVAPGAIDMLDYPAWQPMPAGLEGRPAHMHNRLLASALSAPDFRRGVAAEIARRLARAEGATCVLMPLLGIEGWDRPGEPLHDPEGLAAFTDGLRGSIGSATRLIELDAHINDDAFCDAALRVFDAWVADGTVPAGRPA</sequence>
<dbReference type="Proteomes" id="UP000267418">
    <property type="component" value="Unassembled WGS sequence"/>
</dbReference>
<dbReference type="InterPro" id="IPR044122">
    <property type="entry name" value="UPF0261_N"/>
</dbReference>
<dbReference type="Pfam" id="PF06792">
    <property type="entry name" value="UPF0261"/>
    <property type="match status" value="1"/>
</dbReference>
<dbReference type="CDD" id="cd15488">
    <property type="entry name" value="Tm-1-like"/>
    <property type="match status" value="1"/>
</dbReference>
<dbReference type="InterPro" id="IPR008322">
    <property type="entry name" value="UPF0261"/>
</dbReference>
<dbReference type="Gene3D" id="3.40.50.12020">
    <property type="entry name" value="Uncharacterised protein family UPF0261, NN domain"/>
    <property type="match status" value="1"/>
</dbReference>
<evidence type="ECO:0000313" key="3">
    <source>
        <dbReference type="EMBL" id="RTQ31151.1"/>
    </source>
</evidence>
<dbReference type="PIRSF" id="PIRSF033271">
    <property type="entry name" value="UCP033271"/>
    <property type="match status" value="1"/>
</dbReference>
<protein>
    <submittedName>
        <fullName evidence="3">UPF0261 family protein</fullName>
    </submittedName>
</protein>
<feature type="domain" description="UPF0261" evidence="2">
    <location>
        <begin position="188"/>
        <end position="404"/>
    </location>
</feature>
<evidence type="ECO:0000259" key="1">
    <source>
        <dbReference type="Pfam" id="PF06792"/>
    </source>
</evidence>
<accession>A0A3S0J239</accession>
<gene>
    <name evidence="3" type="ORF">EJP69_26915</name>
</gene>
<dbReference type="PANTHER" id="PTHR31862:SF1">
    <property type="entry name" value="UPF0261 DOMAIN PROTEIN (AFU_ORTHOLOGUE AFUA_1G10120)"/>
    <property type="match status" value="1"/>
</dbReference>
<dbReference type="NCBIfam" id="NF002674">
    <property type="entry name" value="PRK02399.1-2"/>
    <property type="match status" value="1"/>
</dbReference>
<dbReference type="AlphaFoldDB" id="A0A3S0J239"/>
<dbReference type="InterPro" id="IPR056778">
    <property type="entry name" value="UPF0261_C"/>
</dbReference>
<feature type="domain" description="UPF0261" evidence="1">
    <location>
        <begin position="6"/>
        <end position="180"/>
    </location>
</feature>
<evidence type="ECO:0000259" key="2">
    <source>
        <dbReference type="Pfam" id="PF23189"/>
    </source>
</evidence>
<dbReference type="PANTHER" id="PTHR31862">
    <property type="entry name" value="UPF0261 DOMAIN PROTEIN (AFU_ORTHOLOGUE AFUA_1G10120)"/>
    <property type="match status" value="1"/>
</dbReference>
<dbReference type="RefSeq" id="WP_126473363.1">
    <property type="nucleotide sequence ID" value="NZ_RXOE01000010.1"/>
</dbReference>
<name>A0A3S0J239_9BURK</name>
<dbReference type="NCBIfam" id="NF002676">
    <property type="entry name" value="PRK02399.1-4"/>
    <property type="match status" value="1"/>
</dbReference>